<feature type="transmembrane region" description="Helical" evidence="7">
    <location>
        <begin position="288"/>
        <end position="307"/>
    </location>
</feature>
<feature type="transmembrane region" description="Helical" evidence="7">
    <location>
        <begin position="259"/>
        <end position="281"/>
    </location>
</feature>
<protein>
    <submittedName>
        <fullName evidence="9">Putative MFS family arabinose efflux permease</fullName>
    </submittedName>
</protein>
<feature type="transmembrane region" description="Helical" evidence="7">
    <location>
        <begin position="222"/>
        <end position="239"/>
    </location>
</feature>
<dbReference type="InterPro" id="IPR036259">
    <property type="entry name" value="MFS_trans_sf"/>
</dbReference>
<keyword evidence="6 7" id="KW-0472">Membrane</keyword>
<feature type="transmembrane region" description="Helical" evidence="7">
    <location>
        <begin position="141"/>
        <end position="161"/>
    </location>
</feature>
<dbReference type="PANTHER" id="PTHR23517:SF2">
    <property type="entry name" value="MULTIDRUG RESISTANCE PROTEIN MDTH"/>
    <property type="match status" value="1"/>
</dbReference>
<dbReference type="EMBL" id="VNHO01000053">
    <property type="protein sequence ID" value="TYP47008.1"/>
    <property type="molecule type" value="Genomic_DNA"/>
</dbReference>
<dbReference type="InterPro" id="IPR050171">
    <property type="entry name" value="MFS_Transporters"/>
</dbReference>
<dbReference type="PANTHER" id="PTHR23517">
    <property type="entry name" value="RESISTANCE PROTEIN MDTM, PUTATIVE-RELATED-RELATED"/>
    <property type="match status" value="1"/>
</dbReference>
<dbReference type="SUPFAM" id="SSF103473">
    <property type="entry name" value="MFS general substrate transporter"/>
    <property type="match status" value="1"/>
</dbReference>
<evidence type="ECO:0000256" key="4">
    <source>
        <dbReference type="ARBA" id="ARBA00022692"/>
    </source>
</evidence>
<feature type="transmembrane region" description="Helical" evidence="7">
    <location>
        <begin position="167"/>
        <end position="187"/>
    </location>
</feature>
<feature type="transmembrane region" description="Helical" evidence="7">
    <location>
        <begin position="313"/>
        <end position="336"/>
    </location>
</feature>
<feature type="transmembrane region" description="Helical" evidence="7">
    <location>
        <begin position="49"/>
        <end position="68"/>
    </location>
</feature>
<evidence type="ECO:0000256" key="3">
    <source>
        <dbReference type="ARBA" id="ARBA00022475"/>
    </source>
</evidence>
<keyword evidence="5 7" id="KW-1133">Transmembrane helix</keyword>
<comment type="subcellular location">
    <subcellularLocation>
        <location evidence="1">Cell membrane</location>
        <topology evidence="1">Multi-pass membrane protein</topology>
    </subcellularLocation>
</comment>
<feature type="transmembrane region" description="Helical" evidence="7">
    <location>
        <begin position="348"/>
        <end position="366"/>
    </location>
</feature>
<feature type="transmembrane region" description="Helical" evidence="7">
    <location>
        <begin position="378"/>
        <end position="400"/>
    </location>
</feature>
<dbReference type="Pfam" id="PF07690">
    <property type="entry name" value="MFS_1"/>
    <property type="match status" value="1"/>
</dbReference>
<evidence type="ECO:0000259" key="8">
    <source>
        <dbReference type="PROSITE" id="PS50850"/>
    </source>
</evidence>
<evidence type="ECO:0000256" key="2">
    <source>
        <dbReference type="ARBA" id="ARBA00022448"/>
    </source>
</evidence>
<name>A0A5S5AC47_9FIRM</name>
<reference evidence="9 10" key="1">
    <citation type="submission" date="2019-07" db="EMBL/GenBank/DDBJ databases">
        <title>Genomic Encyclopedia of Type Strains, Phase I: the one thousand microbial genomes (KMG-I) project.</title>
        <authorList>
            <person name="Kyrpides N."/>
        </authorList>
    </citation>
    <scope>NUCLEOTIDE SEQUENCE [LARGE SCALE GENOMIC DNA]</scope>
    <source>
        <strain evidence="9 10">DSM 16647</strain>
    </source>
</reference>
<keyword evidence="2" id="KW-0813">Transport</keyword>
<gene>
    <name evidence="9" type="ORF">LZ11_02477</name>
</gene>
<evidence type="ECO:0000256" key="1">
    <source>
        <dbReference type="ARBA" id="ARBA00004651"/>
    </source>
</evidence>
<proteinExistence type="predicted"/>
<dbReference type="InterPro" id="IPR020846">
    <property type="entry name" value="MFS_dom"/>
</dbReference>
<comment type="caution">
    <text evidence="9">The sequence shown here is derived from an EMBL/GenBank/DDBJ whole genome shotgun (WGS) entry which is preliminary data.</text>
</comment>
<organism evidence="9 10">
    <name type="scientific">Thermosediminibacter litoriperuensis</name>
    <dbReference type="NCBI Taxonomy" id="291989"/>
    <lineage>
        <taxon>Bacteria</taxon>
        <taxon>Bacillati</taxon>
        <taxon>Bacillota</taxon>
        <taxon>Clostridia</taxon>
        <taxon>Thermosediminibacterales</taxon>
        <taxon>Thermosediminibacteraceae</taxon>
        <taxon>Thermosediminibacter</taxon>
    </lineage>
</organism>
<dbReference type="GO" id="GO:0005886">
    <property type="term" value="C:plasma membrane"/>
    <property type="evidence" value="ECO:0007669"/>
    <property type="project" value="UniProtKB-SubCell"/>
</dbReference>
<keyword evidence="3" id="KW-1003">Cell membrane</keyword>
<dbReference type="GO" id="GO:0022857">
    <property type="term" value="F:transmembrane transporter activity"/>
    <property type="evidence" value="ECO:0007669"/>
    <property type="project" value="InterPro"/>
</dbReference>
<feature type="domain" description="Major facilitator superfamily (MFS) profile" evidence="8">
    <location>
        <begin position="14"/>
        <end position="404"/>
    </location>
</feature>
<keyword evidence="4 7" id="KW-0812">Transmembrane</keyword>
<feature type="transmembrane region" description="Helical" evidence="7">
    <location>
        <begin position="80"/>
        <end position="99"/>
    </location>
</feature>
<evidence type="ECO:0000313" key="10">
    <source>
        <dbReference type="Proteomes" id="UP000322294"/>
    </source>
</evidence>
<keyword evidence="10" id="KW-1185">Reference proteome</keyword>
<sequence>MDSVFKKYASLPGSIYIIAFANLINSMGTFVRPFLTLFLTDRMGLSPDYAGLLVSISSMVRIPGSILGGRLCDSIGRKKVMIIFGALSALSLVVCAFSANTSLLINLLIFSSFALSVSAPAETSVIVDLTNTGNRKEAFSLSYLFHNLGFAVGPILASFLYKNYLKLLFIGDALATFIALGLIALGVPETKPERGKIDDAALSEYERFEEGSTLAVLLKRPVLLVYALISVLYTLVYSQSTFSLPIYLKELFGDAGPKLYGSVMSANAVTVVVCTTLVTNLTSNLRSLINIAGAGMLYALGFGMIMFAKNPWILLLSTFIWTLGEILCAVNERAFIAEYTPASHRGRINAVIPLIMGAGFSISPWLTGMFLKYHGVRWVWPLSFFIAAFGATGMFALNLVDKRRVSPAQKTSANL</sequence>
<evidence type="ECO:0000256" key="7">
    <source>
        <dbReference type="SAM" id="Phobius"/>
    </source>
</evidence>
<dbReference type="PROSITE" id="PS50850">
    <property type="entry name" value="MFS"/>
    <property type="match status" value="1"/>
</dbReference>
<evidence type="ECO:0000256" key="5">
    <source>
        <dbReference type="ARBA" id="ARBA00022989"/>
    </source>
</evidence>
<dbReference type="AlphaFoldDB" id="A0A5S5AC47"/>
<evidence type="ECO:0000313" key="9">
    <source>
        <dbReference type="EMBL" id="TYP47008.1"/>
    </source>
</evidence>
<dbReference type="InterPro" id="IPR011701">
    <property type="entry name" value="MFS"/>
</dbReference>
<feature type="transmembrane region" description="Helical" evidence="7">
    <location>
        <begin position="15"/>
        <end position="37"/>
    </location>
</feature>
<dbReference type="Proteomes" id="UP000322294">
    <property type="component" value="Unassembled WGS sequence"/>
</dbReference>
<dbReference type="Gene3D" id="1.20.1250.20">
    <property type="entry name" value="MFS general substrate transporter like domains"/>
    <property type="match status" value="1"/>
</dbReference>
<dbReference type="OrthoDB" id="9793283at2"/>
<evidence type="ECO:0000256" key="6">
    <source>
        <dbReference type="ARBA" id="ARBA00023136"/>
    </source>
</evidence>
<feature type="transmembrane region" description="Helical" evidence="7">
    <location>
        <begin position="105"/>
        <end position="129"/>
    </location>
</feature>
<accession>A0A5S5AC47</accession>